<dbReference type="PANTHER" id="PTHR10773:SF19">
    <property type="match status" value="1"/>
</dbReference>
<dbReference type="OrthoDB" id="6611988at2759"/>
<gene>
    <name evidence="2" type="ORF">DCHRY22_LOCUS3937</name>
</gene>
<feature type="compositionally biased region" description="Acidic residues" evidence="1">
    <location>
        <begin position="1"/>
        <end position="13"/>
    </location>
</feature>
<dbReference type="EMBL" id="CAKASE010000048">
    <property type="protein sequence ID" value="CAG9562635.1"/>
    <property type="molecule type" value="Genomic_DNA"/>
</dbReference>
<dbReference type="Proteomes" id="UP000789524">
    <property type="component" value="Unassembled WGS sequence"/>
</dbReference>
<evidence type="ECO:0000256" key="1">
    <source>
        <dbReference type="SAM" id="MobiDB-lite"/>
    </source>
</evidence>
<organism evidence="2 3">
    <name type="scientific">Danaus chrysippus</name>
    <name type="common">African queen</name>
    <dbReference type="NCBI Taxonomy" id="151541"/>
    <lineage>
        <taxon>Eukaryota</taxon>
        <taxon>Metazoa</taxon>
        <taxon>Ecdysozoa</taxon>
        <taxon>Arthropoda</taxon>
        <taxon>Hexapoda</taxon>
        <taxon>Insecta</taxon>
        <taxon>Pterygota</taxon>
        <taxon>Neoptera</taxon>
        <taxon>Endopterygota</taxon>
        <taxon>Lepidoptera</taxon>
        <taxon>Glossata</taxon>
        <taxon>Ditrysia</taxon>
        <taxon>Papilionoidea</taxon>
        <taxon>Nymphalidae</taxon>
        <taxon>Danainae</taxon>
        <taxon>Danaini</taxon>
        <taxon>Danaina</taxon>
        <taxon>Danaus</taxon>
        <taxon>Anosia</taxon>
    </lineage>
</organism>
<proteinExistence type="predicted"/>
<evidence type="ECO:0000313" key="3">
    <source>
        <dbReference type="Proteomes" id="UP000789524"/>
    </source>
</evidence>
<protein>
    <submittedName>
        <fullName evidence="2">(African queen) hypothetical protein</fullName>
    </submittedName>
</protein>
<sequence length="397" mass="46795">MRTEDVSSEEDFLPSDKEYIPNSDEDSIDREFEKRRQIYIPESDTSSIDELENIRHDGMTQSLNNTPSDIQPELSPQISVKKSRKRTLNKLKWKCNLRKQGAITGKSYTSKKGKVVPEKKMKPACDCRLKCNERINDAIRQFIYQKYYAEEMTWDLKRQFIISRVSEVQTARSRRRDPDQPPKRVYTLNYTFLIDEKVEKFCTEEGIPKENMAKAWLYRHIFNTEFNLGFNPPANDTCDDCDTKLWTFNFTIMDSVPKESWCFMWDETVAGRGGNEMASGIVKFFEQLNDSALKEVTVWSDNCVGQNKNIYLMMAYLWILSQKENIEETFEEVSFVRNKWKRFSIPTPKPIRENPRPISRLKYNDLQKSLQWIPAMFHDYYRNLPCADVPDLPEACE</sequence>
<comment type="caution">
    <text evidence="2">The sequence shown here is derived from an EMBL/GenBank/DDBJ whole genome shotgun (WGS) entry which is preliminary data.</text>
</comment>
<reference evidence="2" key="1">
    <citation type="submission" date="2021-09" db="EMBL/GenBank/DDBJ databases">
        <authorList>
            <person name="Martin H S."/>
        </authorList>
    </citation>
    <scope>NUCLEOTIDE SEQUENCE</scope>
</reference>
<feature type="region of interest" description="Disordered" evidence="1">
    <location>
        <begin position="1"/>
        <end position="28"/>
    </location>
</feature>
<dbReference type="PANTHER" id="PTHR10773">
    <property type="entry name" value="DNA-DIRECTED RNA POLYMERASES I, II, AND III SUBUNIT RPABC2"/>
    <property type="match status" value="1"/>
</dbReference>
<evidence type="ECO:0000313" key="2">
    <source>
        <dbReference type="EMBL" id="CAG9562635.1"/>
    </source>
</evidence>
<dbReference type="AlphaFoldDB" id="A0A8J2QH71"/>
<accession>A0A8J2QH71</accession>
<keyword evidence="3" id="KW-1185">Reference proteome</keyword>
<name>A0A8J2QH71_9NEOP</name>